<keyword evidence="1" id="KW-0413">Isomerase</keyword>
<sequence>MFVQDTKRTIPSLTPAFFSNKIFTSIQEELKEILQLPTPIGIYDSGLGGLQVLWNLYQVMPHKNFLYFADLHHMPYGNRSADEIVELSKKNSHFLEEQGCTLVIAACHTSTTWLKAAHFTPSKCFLSMADSVYAVVQNAVFQDNIKEITILATQGTLNSGVYQEYFTRTMPQLTLRTVPCPHWVPAIESQDEVQKRKAVIEILHHINTTPAIVYGCTHFSEMDSLLQEYLPFSCLRLDPGIALANIFKEHAQVFSSSALEYSCRDRVRVFTNVTWAPQLALFLKKFSNMQGSVEYIPPEKILECSL</sequence>
<dbReference type="PANTHER" id="PTHR21198">
    <property type="entry name" value="GLUTAMATE RACEMASE"/>
    <property type="match status" value="1"/>
</dbReference>
<reference evidence="2 3" key="1">
    <citation type="submission" date="2017-11" db="EMBL/GenBank/DDBJ databases">
        <title>Comparative genomic analysis of Holospora spp., intranuclear symbionts of paramecia.</title>
        <authorList>
            <person name="Garushyants S.K."/>
            <person name="Beliavskaya A."/>
            <person name="Malko D.B."/>
            <person name="Logacheva M.D."/>
            <person name="Rautian M.S."/>
            <person name="Gelfand M.S."/>
        </authorList>
    </citation>
    <scope>NUCLEOTIDE SEQUENCE [LARGE SCALE GENOMIC DNA]</scope>
    <source>
        <strain evidence="3">02AZ16</strain>
    </source>
</reference>
<dbReference type="AlphaFoldDB" id="A0A2S5R900"/>
<dbReference type="RefSeq" id="WP_104206765.1">
    <property type="nucleotide sequence ID" value="NZ_PHHC01000081.1"/>
</dbReference>
<dbReference type="EMBL" id="PHHC01000081">
    <property type="protein sequence ID" value="PPE03809.1"/>
    <property type="molecule type" value="Genomic_DNA"/>
</dbReference>
<dbReference type="Pfam" id="PF01177">
    <property type="entry name" value="Asp_Glu_race"/>
    <property type="match status" value="1"/>
</dbReference>
<evidence type="ECO:0000313" key="2">
    <source>
        <dbReference type="EMBL" id="PPE03809.1"/>
    </source>
</evidence>
<comment type="caution">
    <text evidence="2">The sequence shown here is derived from an EMBL/GenBank/DDBJ whole genome shotgun (WGS) entry which is preliminary data.</text>
</comment>
<accession>A0A2S5R900</accession>
<dbReference type="PANTHER" id="PTHR21198:SF3">
    <property type="entry name" value="GLUTAMATE RACEMASE"/>
    <property type="match status" value="1"/>
</dbReference>
<dbReference type="SUPFAM" id="SSF53681">
    <property type="entry name" value="Aspartate/glutamate racemase"/>
    <property type="match status" value="2"/>
</dbReference>
<organism evidence="2 3">
    <name type="scientific">Holospora curviuscula</name>
    <dbReference type="NCBI Taxonomy" id="1082868"/>
    <lineage>
        <taxon>Bacteria</taxon>
        <taxon>Pseudomonadati</taxon>
        <taxon>Pseudomonadota</taxon>
        <taxon>Alphaproteobacteria</taxon>
        <taxon>Holosporales</taxon>
        <taxon>Holosporaceae</taxon>
        <taxon>Holospora</taxon>
    </lineage>
</organism>
<dbReference type="Gene3D" id="3.40.50.1860">
    <property type="match status" value="2"/>
</dbReference>
<proteinExistence type="predicted"/>
<dbReference type="InterPro" id="IPR033134">
    <property type="entry name" value="Asp/Glu_racemase_AS_2"/>
</dbReference>
<dbReference type="Proteomes" id="UP000239425">
    <property type="component" value="Unassembled WGS sequence"/>
</dbReference>
<dbReference type="InterPro" id="IPR015942">
    <property type="entry name" value="Asp/Glu/hydantoin_racemase"/>
</dbReference>
<dbReference type="PROSITE" id="PS00924">
    <property type="entry name" value="ASP_GLU_RACEMASE_2"/>
    <property type="match status" value="1"/>
</dbReference>
<protein>
    <submittedName>
        <fullName evidence="2">Glutamate racemase</fullName>
    </submittedName>
</protein>
<evidence type="ECO:0000256" key="1">
    <source>
        <dbReference type="ARBA" id="ARBA00023235"/>
    </source>
</evidence>
<dbReference type="OrthoDB" id="9801055at2"/>
<dbReference type="GO" id="GO:0047661">
    <property type="term" value="F:amino-acid racemase activity"/>
    <property type="evidence" value="ECO:0007669"/>
    <property type="project" value="InterPro"/>
</dbReference>
<keyword evidence="3" id="KW-1185">Reference proteome</keyword>
<gene>
    <name evidence="2" type="ORF">HCUR_00728</name>
</gene>
<dbReference type="InterPro" id="IPR001920">
    <property type="entry name" value="Asp/Glu_race"/>
</dbReference>
<name>A0A2S5R900_9PROT</name>
<evidence type="ECO:0000313" key="3">
    <source>
        <dbReference type="Proteomes" id="UP000239425"/>
    </source>
</evidence>